<dbReference type="InterPro" id="IPR046341">
    <property type="entry name" value="SET_dom_sf"/>
</dbReference>
<feature type="region of interest" description="Disordered" evidence="11">
    <location>
        <begin position="340"/>
        <end position="379"/>
    </location>
</feature>
<feature type="compositionally biased region" description="Low complexity" evidence="11">
    <location>
        <begin position="68"/>
        <end position="87"/>
    </location>
</feature>
<keyword evidence="15" id="KW-1185">Reference proteome</keyword>
<keyword evidence="5" id="KW-0949">S-adenosyl-L-methionine</keyword>
<evidence type="ECO:0000256" key="8">
    <source>
        <dbReference type="ARBA" id="ARBA00047571"/>
    </source>
</evidence>
<feature type="compositionally biased region" description="Polar residues" evidence="11">
    <location>
        <begin position="463"/>
        <end position="484"/>
    </location>
</feature>
<evidence type="ECO:0000256" key="3">
    <source>
        <dbReference type="ARBA" id="ARBA00022603"/>
    </source>
</evidence>
<dbReference type="SMART" id="SM00317">
    <property type="entry name" value="SET"/>
    <property type="match status" value="1"/>
</dbReference>
<dbReference type="InterPro" id="IPR001214">
    <property type="entry name" value="SET_dom"/>
</dbReference>
<evidence type="ECO:0000259" key="13">
    <source>
        <dbReference type="PROSITE" id="PS50868"/>
    </source>
</evidence>
<evidence type="ECO:0000256" key="9">
    <source>
        <dbReference type="ARBA" id="ARBA00047583"/>
    </source>
</evidence>
<feature type="region of interest" description="Disordered" evidence="11">
    <location>
        <begin position="444"/>
        <end position="491"/>
    </location>
</feature>
<feature type="compositionally biased region" description="Basic and acidic residues" evidence="11">
    <location>
        <begin position="444"/>
        <end position="456"/>
    </location>
</feature>
<evidence type="ECO:0000256" key="7">
    <source>
        <dbReference type="ARBA" id="ARBA00023242"/>
    </source>
</evidence>
<dbReference type="PANTHER" id="PTHR45814">
    <property type="entry name" value="HISTONE-LYSINE N-METHYLTRANSFERASE SETD1"/>
    <property type="match status" value="1"/>
</dbReference>
<evidence type="ECO:0000313" key="15">
    <source>
        <dbReference type="Proteomes" id="UP001530377"/>
    </source>
</evidence>
<dbReference type="InterPro" id="IPR003616">
    <property type="entry name" value="Post-SET_dom"/>
</dbReference>
<dbReference type="GO" id="GO:0005634">
    <property type="term" value="C:nucleus"/>
    <property type="evidence" value="ECO:0007669"/>
    <property type="project" value="UniProtKB-SubCell"/>
</dbReference>
<organism evidence="14 15">
    <name type="scientific">Cyclostephanos tholiformis</name>
    <dbReference type="NCBI Taxonomy" id="382380"/>
    <lineage>
        <taxon>Eukaryota</taxon>
        <taxon>Sar</taxon>
        <taxon>Stramenopiles</taxon>
        <taxon>Ochrophyta</taxon>
        <taxon>Bacillariophyta</taxon>
        <taxon>Coscinodiscophyceae</taxon>
        <taxon>Thalassiosirophycidae</taxon>
        <taxon>Stephanodiscales</taxon>
        <taxon>Stephanodiscaceae</taxon>
        <taxon>Cyclostephanos</taxon>
    </lineage>
</organism>
<evidence type="ECO:0000256" key="1">
    <source>
        <dbReference type="ARBA" id="ARBA00004123"/>
    </source>
</evidence>
<dbReference type="Pfam" id="PF00856">
    <property type="entry name" value="SET"/>
    <property type="match status" value="1"/>
</dbReference>
<dbReference type="SUPFAM" id="SSF82199">
    <property type="entry name" value="SET domain"/>
    <property type="match status" value="1"/>
</dbReference>
<comment type="catalytic activity">
    <reaction evidence="10">
        <text>N(6),N(6)-dimethyl-L-lysyl(4)-[histone H3] + S-adenosyl-L-methionine = N(6),N(6),N(6)-trimethyl-L-lysyl(4)-[histone H3] + S-adenosyl-L-homocysteine + H(+)</text>
        <dbReference type="Rhea" id="RHEA:60272"/>
        <dbReference type="Rhea" id="RHEA-COMP:15537"/>
        <dbReference type="Rhea" id="RHEA-COMP:15540"/>
        <dbReference type="ChEBI" id="CHEBI:15378"/>
        <dbReference type="ChEBI" id="CHEBI:57856"/>
        <dbReference type="ChEBI" id="CHEBI:59789"/>
        <dbReference type="ChEBI" id="CHEBI:61961"/>
        <dbReference type="ChEBI" id="CHEBI:61976"/>
    </reaction>
</comment>
<comment type="catalytic activity">
    <reaction evidence="9">
        <text>N(6)-methyl-L-lysyl(4)-[histone H3] + S-adenosyl-L-methionine = N(6),N(6)-dimethyl-L-lysyl(4)-[histone H3] + S-adenosyl-L-homocysteine + H(+)</text>
        <dbReference type="Rhea" id="RHEA:60268"/>
        <dbReference type="Rhea" id="RHEA-COMP:15540"/>
        <dbReference type="Rhea" id="RHEA-COMP:15543"/>
        <dbReference type="ChEBI" id="CHEBI:15378"/>
        <dbReference type="ChEBI" id="CHEBI:57856"/>
        <dbReference type="ChEBI" id="CHEBI:59789"/>
        <dbReference type="ChEBI" id="CHEBI:61929"/>
        <dbReference type="ChEBI" id="CHEBI:61976"/>
    </reaction>
</comment>
<evidence type="ECO:0000256" key="4">
    <source>
        <dbReference type="ARBA" id="ARBA00022679"/>
    </source>
</evidence>
<keyword evidence="3" id="KW-0489">Methyltransferase</keyword>
<dbReference type="EMBL" id="JALLPB020000007">
    <property type="protein sequence ID" value="KAL3827207.1"/>
    <property type="molecule type" value="Genomic_DNA"/>
</dbReference>
<dbReference type="SMART" id="SM00508">
    <property type="entry name" value="PostSET"/>
    <property type="match status" value="1"/>
</dbReference>
<evidence type="ECO:0000256" key="10">
    <source>
        <dbReference type="ARBA" id="ARBA00049129"/>
    </source>
</evidence>
<dbReference type="PROSITE" id="PS50280">
    <property type="entry name" value="SET"/>
    <property type="match status" value="1"/>
</dbReference>
<protein>
    <recommendedName>
        <fullName evidence="2">[histone H3]-lysine(4) N-trimethyltransferase</fullName>
        <ecNumber evidence="2">2.1.1.354</ecNumber>
    </recommendedName>
</protein>
<dbReference type="PANTHER" id="PTHR45814:SF2">
    <property type="entry name" value="HISTONE-LYSINE N-METHYLTRANSFERASE SETD1"/>
    <property type="match status" value="1"/>
</dbReference>
<feature type="domain" description="SET" evidence="12">
    <location>
        <begin position="1055"/>
        <end position="1171"/>
    </location>
</feature>
<sequence>MPQQVPSSAPRSTLANLLSSQRRSIAQMDRHRIQIARPFADHSFIEQAARRASLIYSGQSKQNGRDISNQSSQNGSNHGSSSSNSRSTIPVQETRRVTFFSPPDPKSIINTEKVSRKRSRGDTVMPRVESLSCAAPSFVPNGEETNDGVSSVQRKQHDTKSSKSANSEPKSILRKMERSSERKSDKCSQKFIIKEIISEASTTGCHQLIDTTNNTDHKENSLTAIHSNDSGDGASTTNVGLDHVPDANISRMMTADILPKTGTVHLKRDDREMSIGRGHRGHIAQSARVIEVHDPAVVCQMGLKDERSALNSPKSYDEYRCGSAIMQDSEHKIQSSIVPHGEISWQKKKPDAIQKHEDKGLHDSKIPPESASKSNLQDSSADLAVSSALSKKRSKDFSPFRVRVGCVVAVRFRKLADGGNKIVSVVKDGDSFCLTNPPHEISAKLKKSDVVQKDGPADDNIETAPQYNPRQRWESGSSDVTQSSGKERRVGTKRISKPYEIWSPAIPGVDDGLSLLGSWIRCVFPKSFITRWRKENMNGINSSPGRTVEGTVISILGKDNDERNGVSVCILVDRSALKSLPYLQAIPDDSNDIMHSSSERKRRRLEAMIRGENKVVVQVTLASVFHQRIGYKFEPGVVSQWAVRKRVLAKPAGKKPTKEERNQSNQRAQSLFVGDGNDTQFQQEQNWRWIASRATCHDKNLFDGTSRDSLSQLVGEVVKIDVSPPSEGSTTLAWVTIKRLWTPEHIQGGRMAHHGPLELFDSSPENNDELYFQVPIEDLIVIGKRIFRPPDVWSESNIHCALGDAIGCSFTVTHSYQARENIFTPLCKSGMPKKLTSNCIEKFDPSVCYSVARETFIEPTNQNIKSKIGQSFSGLVTFLESTPFRMDFTLPADIGTLSLRPSFSPLTVGMTSKSYTAEPKKQESKNKIIGKGKKRILSDTRTKSEKKSKTMLYDDFPDERGQQVFEPLVARTVAFDQLNKSSWGSSKVVSTSSICELFFREKGRPRAIKIGKNEEKSSLSGRAARANSRRMFKSLAALGDALKNVDRLAGRDREHQLRFDKSRIHGWGVYAEMPINMGDMIIEYRGEIIGNAVADKREKEYENEKMDDYMFRIDSFTVCDATILGNVARYINASCSPNCTTQIITTGENKRIVIYAKRDIYRGEELCYDYKFSYESDQTKRIPCKCGSPVCRGFLN</sequence>
<feature type="compositionally biased region" description="Basic and acidic residues" evidence="11">
    <location>
        <begin position="348"/>
        <end position="366"/>
    </location>
</feature>
<name>A0ABD3SRH2_9STRA</name>
<feature type="compositionally biased region" description="Polar residues" evidence="11">
    <location>
        <begin position="58"/>
        <end position="67"/>
    </location>
</feature>
<gene>
    <name evidence="14" type="ORF">ACHAXA_006762</name>
</gene>
<evidence type="ECO:0000256" key="11">
    <source>
        <dbReference type="SAM" id="MobiDB-lite"/>
    </source>
</evidence>
<dbReference type="InterPro" id="IPR044570">
    <property type="entry name" value="Set1-like"/>
</dbReference>
<feature type="region of interest" description="Disordered" evidence="11">
    <location>
        <begin position="650"/>
        <end position="669"/>
    </location>
</feature>
<dbReference type="EC" id="2.1.1.354" evidence="2"/>
<comment type="catalytic activity">
    <reaction evidence="8">
        <text>L-lysyl(4)-[histone H3] + 3 S-adenosyl-L-methionine = N(6),N(6),N(6)-trimethyl-L-lysyl(4)-[histone H3] + 3 S-adenosyl-L-homocysteine + 3 H(+)</text>
        <dbReference type="Rhea" id="RHEA:60260"/>
        <dbReference type="Rhea" id="RHEA-COMP:15537"/>
        <dbReference type="Rhea" id="RHEA-COMP:15547"/>
        <dbReference type="ChEBI" id="CHEBI:15378"/>
        <dbReference type="ChEBI" id="CHEBI:29969"/>
        <dbReference type="ChEBI" id="CHEBI:57856"/>
        <dbReference type="ChEBI" id="CHEBI:59789"/>
        <dbReference type="ChEBI" id="CHEBI:61961"/>
        <dbReference type="EC" id="2.1.1.354"/>
    </reaction>
</comment>
<dbReference type="Proteomes" id="UP001530377">
    <property type="component" value="Unassembled WGS sequence"/>
</dbReference>
<feature type="compositionally biased region" description="Basic and acidic residues" evidence="11">
    <location>
        <begin position="174"/>
        <end position="187"/>
    </location>
</feature>
<dbReference type="GO" id="GO:0140999">
    <property type="term" value="F:histone H3K4 trimethyltransferase activity"/>
    <property type="evidence" value="ECO:0007669"/>
    <property type="project" value="UniProtKB-EC"/>
</dbReference>
<dbReference type="PROSITE" id="PS50868">
    <property type="entry name" value="POST_SET"/>
    <property type="match status" value="1"/>
</dbReference>
<comment type="subcellular location">
    <subcellularLocation>
        <location evidence="1">Nucleus</location>
    </subcellularLocation>
</comment>
<proteinExistence type="predicted"/>
<feature type="domain" description="Post-SET" evidence="13">
    <location>
        <begin position="1180"/>
        <end position="1196"/>
    </location>
</feature>
<keyword evidence="7" id="KW-0539">Nucleus</keyword>
<dbReference type="GO" id="GO:0032259">
    <property type="term" value="P:methylation"/>
    <property type="evidence" value="ECO:0007669"/>
    <property type="project" value="UniProtKB-KW"/>
</dbReference>
<keyword evidence="6" id="KW-0156">Chromatin regulator</keyword>
<evidence type="ECO:0000256" key="6">
    <source>
        <dbReference type="ARBA" id="ARBA00022853"/>
    </source>
</evidence>
<accession>A0ABD3SRH2</accession>
<feature type="region of interest" description="Disordered" evidence="11">
    <location>
        <begin position="58"/>
        <end position="187"/>
    </location>
</feature>
<evidence type="ECO:0000256" key="5">
    <source>
        <dbReference type="ARBA" id="ARBA00022691"/>
    </source>
</evidence>
<reference evidence="14 15" key="1">
    <citation type="submission" date="2024-10" db="EMBL/GenBank/DDBJ databases">
        <title>Updated reference genomes for cyclostephanoid diatoms.</title>
        <authorList>
            <person name="Roberts W.R."/>
            <person name="Alverson A.J."/>
        </authorList>
    </citation>
    <scope>NUCLEOTIDE SEQUENCE [LARGE SCALE GENOMIC DNA]</scope>
    <source>
        <strain evidence="14 15">AJA228-03</strain>
    </source>
</reference>
<evidence type="ECO:0000313" key="14">
    <source>
        <dbReference type="EMBL" id="KAL3827207.1"/>
    </source>
</evidence>
<evidence type="ECO:0000256" key="2">
    <source>
        <dbReference type="ARBA" id="ARBA00012182"/>
    </source>
</evidence>
<evidence type="ECO:0000259" key="12">
    <source>
        <dbReference type="PROSITE" id="PS50280"/>
    </source>
</evidence>
<keyword evidence="4" id="KW-0808">Transferase</keyword>
<dbReference type="Gene3D" id="2.170.270.10">
    <property type="entry name" value="SET domain"/>
    <property type="match status" value="1"/>
</dbReference>
<comment type="caution">
    <text evidence="14">The sequence shown here is derived from an EMBL/GenBank/DDBJ whole genome shotgun (WGS) entry which is preliminary data.</text>
</comment>
<dbReference type="CDD" id="cd10518">
    <property type="entry name" value="SET_SETD1-like"/>
    <property type="match status" value="1"/>
</dbReference>
<dbReference type="AlphaFoldDB" id="A0ABD3SRH2"/>